<evidence type="ECO:0000313" key="9">
    <source>
        <dbReference type="Proteomes" id="UP000517916"/>
    </source>
</evidence>
<evidence type="ECO:0000313" key="8">
    <source>
        <dbReference type="EMBL" id="MBA8925850.1"/>
    </source>
</evidence>
<dbReference type="InterPro" id="IPR011033">
    <property type="entry name" value="PRC_barrel-like_sf"/>
</dbReference>
<feature type="domain" description="Ribosome maturation factor RimM PRC barrel" evidence="7">
    <location>
        <begin position="106"/>
        <end position="173"/>
    </location>
</feature>
<evidence type="ECO:0000256" key="4">
    <source>
        <dbReference type="ARBA" id="ARBA00023186"/>
    </source>
</evidence>
<keyword evidence="2 5" id="KW-0690">Ribosome biogenesis</keyword>
<dbReference type="Pfam" id="PF24986">
    <property type="entry name" value="PRC_RimM"/>
    <property type="match status" value="1"/>
</dbReference>
<protein>
    <recommendedName>
        <fullName evidence="5">Ribosome maturation factor RimM</fullName>
    </recommendedName>
</protein>
<dbReference type="EMBL" id="JACJID010000002">
    <property type="protein sequence ID" value="MBA8925850.1"/>
    <property type="molecule type" value="Genomic_DNA"/>
</dbReference>
<keyword evidence="4 5" id="KW-0143">Chaperone</keyword>
<evidence type="ECO:0000256" key="5">
    <source>
        <dbReference type="HAMAP-Rule" id="MF_00014"/>
    </source>
</evidence>
<evidence type="ECO:0000259" key="6">
    <source>
        <dbReference type="Pfam" id="PF01782"/>
    </source>
</evidence>
<keyword evidence="3 5" id="KW-0698">rRNA processing</keyword>
<name>A0ABR6BG44_9PSEU</name>
<feature type="domain" description="RimM N-terminal" evidence="6">
    <location>
        <begin position="9"/>
        <end position="92"/>
    </location>
</feature>
<sequence>MTPGPDVRVVGRVVKPHGIRGELVVDVRTDSPEERFAPGAVLLTRSREGVTGTVTIAAARPHAGRLLVVFDGVVGRDAAEAQRGLLLLVDAAELAPTEDPDEFYDHELEGLAVLTADGDRVGEVIEVLHGPGGELLAVRREGGGELLVPFVREIVPTVDVAGGRVVIDPPEGLLDEAHAD</sequence>
<evidence type="ECO:0000256" key="1">
    <source>
        <dbReference type="ARBA" id="ARBA00022490"/>
    </source>
</evidence>
<proteinExistence type="inferred from homology"/>
<evidence type="ECO:0000256" key="3">
    <source>
        <dbReference type="ARBA" id="ARBA00022552"/>
    </source>
</evidence>
<accession>A0ABR6BG44</accession>
<evidence type="ECO:0000256" key="2">
    <source>
        <dbReference type="ARBA" id="ARBA00022517"/>
    </source>
</evidence>
<dbReference type="Gene3D" id="2.30.30.240">
    <property type="entry name" value="PRC-barrel domain"/>
    <property type="match status" value="1"/>
</dbReference>
<dbReference type="InterPro" id="IPR002676">
    <property type="entry name" value="RimM_N"/>
</dbReference>
<dbReference type="InterPro" id="IPR009000">
    <property type="entry name" value="Transl_B-barrel_sf"/>
</dbReference>
<dbReference type="Proteomes" id="UP000517916">
    <property type="component" value="Unassembled WGS sequence"/>
</dbReference>
<dbReference type="SUPFAM" id="SSF50346">
    <property type="entry name" value="PRC-barrel domain"/>
    <property type="match status" value="1"/>
</dbReference>
<comment type="similarity">
    <text evidence="5">Belongs to the RimM family.</text>
</comment>
<comment type="function">
    <text evidence="5">An accessory protein needed during the final step in the assembly of 30S ribosomal subunit, possibly for assembly of the head region. Essential for efficient processing of 16S rRNA. May be needed both before and after RbfA during the maturation of 16S rRNA. It has affinity for free ribosomal 30S subunits but not for 70S ribosomes.</text>
</comment>
<comment type="domain">
    <text evidence="5">The PRC barrel domain binds ribosomal protein uS19.</text>
</comment>
<dbReference type="InterPro" id="IPR036976">
    <property type="entry name" value="RimM_N_sf"/>
</dbReference>
<gene>
    <name evidence="5" type="primary">rimM</name>
    <name evidence="8" type="ORF">BC739_003049</name>
</gene>
<comment type="subunit">
    <text evidence="5">Binds ribosomal protein uS19.</text>
</comment>
<dbReference type="RefSeq" id="WP_030109242.1">
    <property type="nucleotide sequence ID" value="NZ_BAAABQ010000059.1"/>
</dbReference>
<dbReference type="Gene3D" id="2.40.30.60">
    <property type="entry name" value="RimM"/>
    <property type="match status" value="1"/>
</dbReference>
<dbReference type="PANTHER" id="PTHR33692">
    <property type="entry name" value="RIBOSOME MATURATION FACTOR RIMM"/>
    <property type="match status" value="1"/>
</dbReference>
<keyword evidence="9" id="KW-1185">Reference proteome</keyword>
<comment type="subcellular location">
    <subcellularLocation>
        <location evidence="5">Cytoplasm</location>
    </subcellularLocation>
</comment>
<evidence type="ECO:0000259" key="7">
    <source>
        <dbReference type="Pfam" id="PF24986"/>
    </source>
</evidence>
<comment type="caution">
    <text evidence="8">The sequence shown here is derived from an EMBL/GenBank/DDBJ whole genome shotgun (WGS) entry which is preliminary data.</text>
</comment>
<dbReference type="PANTHER" id="PTHR33692:SF1">
    <property type="entry name" value="RIBOSOME MATURATION FACTOR RIMM"/>
    <property type="match status" value="1"/>
</dbReference>
<keyword evidence="1 5" id="KW-0963">Cytoplasm</keyword>
<dbReference type="InterPro" id="IPR056792">
    <property type="entry name" value="PRC_RimM"/>
</dbReference>
<dbReference type="Pfam" id="PF01782">
    <property type="entry name" value="RimM"/>
    <property type="match status" value="1"/>
</dbReference>
<dbReference type="SUPFAM" id="SSF50447">
    <property type="entry name" value="Translation proteins"/>
    <property type="match status" value="1"/>
</dbReference>
<dbReference type="InterPro" id="IPR011961">
    <property type="entry name" value="RimM"/>
</dbReference>
<reference evidence="8 9" key="1">
    <citation type="submission" date="2020-08" db="EMBL/GenBank/DDBJ databases">
        <title>Genomic Encyclopedia of Archaeal and Bacterial Type Strains, Phase II (KMG-II): from individual species to whole genera.</title>
        <authorList>
            <person name="Goeker M."/>
        </authorList>
    </citation>
    <scope>NUCLEOTIDE SEQUENCE [LARGE SCALE GENOMIC DNA]</scope>
    <source>
        <strain evidence="8 9">DSM 43850</strain>
    </source>
</reference>
<organism evidence="8 9">
    <name type="scientific">Kutzneria viridogrisea</name>
    <dbReference type="NCBI Taxonomy" id="47990"/>
    <lineage>
        <taxon>Bacteria</taxon>
        <taxon>Bacillati</taxon>
        <taxon>Actinomycetota</taxon>
        <taxon>Actinomycetes</taxon>
        <taxon>Pseudonocardiales</taxon>
        <taxon>Pseudonocardiaceae</taxon>
        <taxon>Kutzneria</taxon>
    </lineage>
</organism>
<dbReference type="NCBIfam" id="TIGR02273">
    <property type="entry name" value="16S_RimM"/>
    <property type="match status" value="1"/>
</dbReference>
<dbReference type="HAMAP" id="MF_00014">
    <property type="entry name" value="Ribosome_mat_RimM"/>
    <property type="match status" value="1"/>
</dbReference>